<protein>
    <recommendedName>
        <fullName evidence="9">Peptidase A1 domain-containing protein</fullName>
    </recommendedName>
</protein>
<keyword evidence="2" id="KW-0645">Protease</keyword>
<dbReference type="AlphaFoldDB" id="A0A835AAQ1"/>
<dbReference type="Pfam" id="PF14543">
    <property type="entry name" value="TAXi_N"/>
    <property type="match status" value="1"/>
</dbReference>
<name>A0A835AAQ1_9POAL</name>
<dbReference type="InterPro" id="IPR021109">
    <property type="entry name" value="Peptidase_aspartic_dom_sf"/>
</dbReference>
<evidence type="ECO:0000256" key="6">
    <source>
        <dbReference type="ARBA" id="ARBA00023157"/>
    </source>
</evidence>
<dbReference type="EMBL" id="JACEFO010002604">
    <property type="protein sequence ID" value="KAF8654960.1"/>
    <property type="molecule type" value="Genomic_DNA"/>
</dbReference>
<evidence type="ECO:0000256" key="3">
    <source>
        <dbReference type="ARBA" id="ARBA00022729"/>
    </source>
</evidence>
<evidence type="ECO:0000256" key="7">
    <source>
        <dbReference type="PIRSR" id="PIRSR601461-1"/>
    </source>
</evidence>
<organism evidence="10 11">
    <name type="scientific">Digitaria exilis</name>
    <dbReference type="NCBI Taxonomy" id="1010633"/>
    <lineage>
        <taxon>Eukaryota</taxon>
        <taxon>Viridiplantae</taxon>
        <taxon>Streptophyta</taxon>
        <taxon>Embryophyta</taxon>
        <taxon>Tracheophyta</taxon>
        <taxon>Spermatophyta</taxon>
        <taxon>Magnoliopsida</taxon>
        <taxon>Liliopsida</taxon>
        <taxon>Poales</taxon>
        <taxon>Poaceae</taxon>
        <taxon>PACMAD clade</taxon>
        <taxon>Panicoideae</taxon>
        <taxon>Panicodae</taxon>
        <taxon>Paniceae</taxon>
        <taxon>Anthephorinae</taxon>
        <taxon>Digitaria</taxon>
    </lineage>
</organism>
<dbReference type="PANTHER" id="PTHR13683">
    <property type="entry name" value="ASPARTYL PROTEASES"/>
    <property type="match status" value="1"/>
</dbReference>
<feature type="chain" id="PRO_5032545441" description="Peptidase A1 domain-containing protein" evidence="8">
    <location>
        <begin position="25"/>
        <end position="461"/>
    </location>
</feature>
<dbReference type="FunFam" id="2.40.70.10:FF:000013">
    <property type="entry name" value="Aspartyl protease AED1"/>
    <property type="match status" value="1"/>
</dbReference>
<dbReference type="PANTHER" id="PTHR13683:SF762">
    <property type="entry name" value="ASPARTYL PROTEASE AED1"/>
    <property type="match status" value="1"/>
</dbReference>
<dbReference type="PRINTS" id="PR00792">
    <property type="entry name" value="PEPSIN"/>
</dbReference>
<keyword evidence="6" id="KW-1015">Disulfide bond</keyword>
<feature type="domain" description="Peptidase A1" evidence="9">
    <location>
        <begin position="127"/>
        <end position="457"/>
    </location>
</feature>
<evidence type="ECO:0000256" key="5">
    <source>
        <dbReference type="ARBA" id="ARBA00022801"/>
    </source>
</evidence>
<dbReference type="GO" id="GO:0004190">
    <property type="term" value="F:aspartic-type endopeptidase activity"/>
    <property type="evidence" value="ECO:0007669"/>
    <property type="project" value="UniProtKB-KW"/>
</dbReference>
<keyword evidence="11" id="KW-1185">Reference proteome</keyword>
<evidence type="ECO:0000313" key="10">
    <source>
        <dbReference type="EMBL" id="KAF8654960.1"/>
    </source>
</evidence>
<evidence type="ECO:0000313" key="11">
    <source>
        <dbReference type="Proteomes" id="UP000636709"/>
    </source>
</evidence>
<sequence length="461" mass="48499">MAAVSNLLLLLLSLCIYNFFTAYAGDDPTRYTTGSIKTEAICSESKATTSTTSAGATLALHHRHGPCSLDPSKETLTTEETLHSDQLRARNIHRKLSAAMNTAATDAEKLEATVPTTLGTDLQTLQYLINVSIGTPAIAQTVMIDTGSDISWVHCKPCSPCHTQVDSIFDPSQSTTYSPISCSSTACVQLGNDSSAGCSSSKECQYVVNYVDGSNTTGTYSSDTLTLGPNVVSGFQLGCSRVVASDSDDLIAGLIGLGGGVQSLVSQTAAIFGPAFSYCLPGPLSPSGFLTLGVSTTSNSNFTTTKMFRISEIPTFYFVLLRGIRVGGTPVDVSPSVFAAGSVVDSGTIITRLPPTAYAAMSSAFRDGMQDYPRAKPLAILDTCYDFSNLTTVSMPAVELVFDGGAVIDLDYDGIMVFDCLAFAPNEDDSSAGLIGNVQQRTFEVLYDVGRSTMGFRAGAC</sequence>
<accession>A0A835AAQ1</accession>
<dbReference type="InterPro" id="IPR033121">
    <property type="entry name" value="PEPTIDASE_A1"/>
</dbReference>
<dbReference type="Gramene" id="Dexi6A01G0009240.1">
    <property type="protein sequence ID" value="Dexi6A01G0009240.1:cds"/>
    <property type="gene ID" value="Dexi6A01G0009240"/>
</dbReference>
<dbReference type="OrthoDB" id="2747330at2759"/>
<evidence type="ECO:0000259" key="9">
    <source>
        <dbReference type="PROSITE" id="PS51767"/>
    </source>
</evidence>
<evidence type="ECO:0000256" key="1">
    <source>
        <dbReference type="ARBA" id="ARBA00007447"/>
    </source>
</evidence>
<comment type="caution">
    <text evidence="10">The sequence shown here is derived from an EMBL/GenBank/DDBJ whole genome shotgun (WGS) entry which is preliminary data.</text>
</comment>
<reference evidence="10" key="1">
    <citation type="submission" date="2020-07" db="EMBL/GenBank/DDBJ databases">
        <title>Genome sequence and genetic diversity analysis of an under-domesticated orphan crop, white fonio (Digitaria exilis).</title>
        <authorList>
            <person name="Bennetzen J.L."/>
            <person name="Chen S."/>
            <person name="Ma X."/>
            <person name="Wang X."/>
            <person name="Yssel A.E.J."/>
            <person name="Chaluvadi S.R."/>
            <person name="Johnson M."/>
            <person name="Gangashetty P."/>
            <person name="Hamidou F."/>
            <person name="Sanogo M.D."/>
            <person name="Zwaenepoel A."/>
            <person name="Wallace J."/>
            <person name="Van De Peer Y."/>
            <person name="Van Deynze A."/>
        </authorList>
    </citation>
    <scope>NUCLEOTIDE SEQUENCE</scope>
    <source>
        <tissue evidence="10">Leaves</tissue>
    </source>
</reference>
<dbReference type="InterPro" id="IPR032861">
    <property type="entry name" value="TAXi_N"/>
</dbReference>
<dbReference type="Gene3D" id="2.40.70.10">
    <property type="entry name" value="Acid Proteases"/>
    <property type="match status" value="2"/>
</dbReference>
<evidence type="ECO:0000256" key="8">
    <source>
        <dbReference type="SAM" id="SignalP"/>
    </source>
</evidence>
<dbReference type="Proteomes" id="UP000636709">
    <property type="component" value="Unassembled WGS sequence"/>
</dbReference>
<dbReference type="FunFam" id="2.40.70.10:FF:000021">
    <property type="entry name" value="Aspartyl protease AED1"/>
    <property type="match status" value="1"/>
</dbReference>
<keyword evidence="5" id="KW-0378">Hydrolase</keyword>
<dbReference type="PROSITE" id="PS51767">
    <property type="entry name" value="PEPTIDASE_A1"/>
    <property type="match status" value="1"/>
</dbReference>
<comment type="similarity">
    <text evidence="1">Belongs to the peptidase A1 family.</text>
</comment>
<evidence type="ECO:0000256" key="4">
    <source>
        <dbReference type="ARBA" id="ARBA00022750"/>
    </source>
</evidence>
<dbReference type="GO" id="GO:0006508">
    <property type="term" value="P:proteolysis"/>
    <property type="evidence" value="ECO:0007669"/>
    <property type="project" value="UniProtKB-KW"/>
</dbReference>
<keyword evidence="4" id="KW-0064">Aspartyl protease</keyword>
<dbReference type="SUPFAM" id="SSF50630">
    <property type="entry name" value="Acid proteases"/>
    <property type="match status" value="1"/>
</dbReference>
<proteinExistence type="inferred from homology"/>
<evidence type="ECO:0000256" key="2">
    <source>
        <dbReference type="ARBA" id="ARBA00022670"/>
    </source>
</evidence>
<dbReference type="InterPro" id="IPR032799">
    <property type="entry name" value="TAXi_C"/>
</dbReference>
<feature type="active site" evidence="7">
    <location>
        <position position="145"/>
    </location>
</feature>
<dbReference type="InterPro" id="IPR001461">
    <property type="entry name" value="Aspartic_peptidase_A1"/>
</dbReference>
<dbReference type="Pfam" id="PF14541">
    <property type="entry name" value="TAXi_C"/>
    <property type="match status" value="1"/>
</dbReference>
<feature type="signal peptide" evidence="8">
    <location>
        <begin position="1"/>
        <end position="24"/>
    </location>
</feature>
<keyword evidence="3 8" id="KW-0732">Signal</keyword>
<feature type="active site" evidence="7">
    <location>
        <position position="345"/>
    </location>
</feature>
<gene>
    <name evidence="10" type="ORF">HU200_061392</name>
</gene>